<dbReference type="NCBIfam" id="NF006159">
    <property type="entry name" value="PRK08303.1"/>
    <property type="match status" value="1"/>
</dbReference>
<dbReference type="SUPFAM" id="SSF51735">
    <property type="entry name" value="NAD(P)-binding Rossmann-fold domains"/>
    <property type="match status" value="1"/>
</dbReference>
<dbReference type="PRINTS" id="PR00081">
    <property type="entry name" value="GDHRDH"/>
</dbReference>
<sequence>MKQTLQGKIALVAGATRGCGRAIAVELGRAGATVYVTGRSTRAQRSEVNRPETIEDTADLVTEAGGTGIAVRVDHLEPAEVAALVARIDEEQGRLDVLVNDVWGGEGFVEWGKPLWEHSLEGGMRLLALGLHTHIITSHAALPLLVRHPGGLVVEVTDGTDEFNRNYRDSFFYDLTKTSVSRIALAQSAELKPHGGTAVVVTPGFLRSELMLDHFGITEQNWRDGAAKAPHFILSETPTYLGLGVAALAGDPDRNRWTGRSLSSAGLAQEYGLTDVDGSVPDIWRYFADHGTAEDGPVDPTGYR</sequence>
<evidence type="ECO:0000313" key="1">
    <source>
        <dbReference type="EMBL" id="GIF86092.1"/>
    </source>
</evidence>
<dbReference type="RefSeq" id="WP_203756826.1">
    <property type="nucleotide sequence ID" value="NZ_BONF01000059.1"/>
</dbReference>
<dbReference type="Pfam" id="PF00106">
    <property type="entry name" value="adh_short"/>
    <property type="match status" value="1"/>
</dbReference>
<evidence type="ECO:0000313" key="2">
    <source>
        <dbReference type="Proteomes" id="UP000601223"/>
    </source>
</evidence>
<organism evidence="1 2">
    <name type="scientific">Catellatospora bangladeshensis</name>
    <dbReference type="NCBI Taxonomy" id="310355"/>
    <lineage>
        <taxon>Bacteria</taxon>
        <taxon>Bacillati</taxon>
        <taxon>Actinomycetota</taxon>
        <taxon>Actinomycetes</taxon>
        <taxon>Micromonosporales</taxon>
        <taxon>Micromonosporaceae</taxon>
        <taxon>Catellatospora</taxon>
    </lineage>
</organism>
<proteinExistence type="predicted"/>
<dbReference type="InterPro" id="IPR002347">
    <property type="entry name" value="SDR_fam"/>
</dbReference>
<accession>A0A8J3JSG2</accession>
<dbReference type="Proteomes" id="UP000601223">
    <property type="component" value="Unassembled WGS sequence"/>
</dbReference>
<comment type="caution">
    <text evidence="1">The sequence shown here is derived from an EMBL/GenBank/DDBJ whole genome shotgun (WGS) entry which is preliminary data.</text>
</comment>
<dbReference type="AlphaFoldDB" id="A0A8J3JSG2"/>
<keyword evidence="2" id="KW-1185">Reference proteome</keyword>
<reference evidence="1 2" key="1">
    <citation type="submission" date="2021-01" db="EMBL/GenBank/DDBJ databases">
        <title>Whole genome shotgun sequence of Catellatospora bangladeshensis NBRC 107357.</title>
        <authorList>
            <person name="Komaki H."/>
            <person name="Tamura T."/>
        </authorList>
    </citation>
    <scope>NUCLEOTIDE SEQUENCE [LARGE SCALE GENOMIC DNA]</scope>
    <source>
        <strain evidence="1 2">NBRC 107357</strain>
    </source>
</reference>
<dbReference type="PANTHER" id="PTHR44147:SF2">
    <property type="entry name" value="DEHYDROGENASE_REDUCTASE SDR FAMILY MEMBER 1"/>
    <property type="match status" value="1"/>
</dbReference>
<dbReference type="PANTHER" id="PTHR44147">
    <property type="entry name" value="DEHYDROGENASE/REDUCTASE SDR FAMILY MEMBER 1"/>
    <property type="match status" value="1"/>
</dbReference>
<dbReference type="EMBL" id="BONF01000059">
    <property type="protein sequence ID" value="GIF86092.1"/>
    <property type="molecule type" value="Genomic_DNA"/>
</dbReference>
<dbReference type="InterPro" id="IPR036291">
    <property type="entry name" value="NAD(P)-bd_dom_sf"/>
</dbReference>
<dbReference type="Gene3D" id="3.40.50.720">
    <property type="entry name" value="NAD(P)-binding Rossmann-like Domain"/>
    <property type="match status" value="1"/>
</dbReference>
<gene>
    <name evidence="1" type="ORF">Cba03nite_74410</name>
</gene>
<protein>
    <submittedName>
        <fullName evidence="1">Short-chain dehydrogenase</fullName>
    </submittedName>
</protein>
<name>A0A8J3JSG2_9ACTN</name>